<comment type="caution">
    <text evidence="1">The sequence shown here is derived from an EMBL/GenBank/DDBJ whole genome shotgun (WGS) entry which is preliminary data.</text>
</comment>
<dbReference type="AlphaFoldDB" id="A0A4R7FWB3"/>
<proteinExistence type="predicted"/>
<protein>
    <recommendedName>
        <fullName evidence="3">Polyketide cyclase/dehydrase/lipid transport protein</fullName>
    </recommendedName>
</protein>
<reference evidence="1 2" key="1">
    <citation type="submission" date="2019-03" db="EMBL/GenBank/DDBJ databases">
        <title>Genomic Encyclopedia of Type Strains, Phase III (KMG-III): the genomes of soil and plant-associated and newly described type strains.</title>
        <authorList>
            <person name="Whitman W."/>
        </authorList>
    </citation>
    <scope>NUCLEOTIDE SEQUENCE [LARGE SCALE GENOMIC DNA]</scope>
    <source>
        <strain evidence="1 2">DSM 27373</strain>
    </source>
</reference>
<accession>A0A4R7FWB3</accession>
<keyword evidence="2" id="KW-1185">Reference proteome</keyword>
<sequence length="173" mass="18843">MDAVTPAHAAQYGENGAEDLSYDPEFCGRVVCAREVIAALPAVVFEFLADPALQVEFDGNDNLAQAEAGQRVHDVGDVFRMELTNGKVRENHVVEFSEGQLIAWKPSTIGEAPAGHLWRWSLASTEDGGTEVTHTYDWSQLHDESRLARAKSTSSAMLARSIARLKTVVETSA</sequence>
<evidence type="ECO:0000313" key="1">
    <source>
        <dbReference type="EMBL" id="TDS83020.1"/>
    </source>
</evidence>
<dbReference type="RefSeq" id="WP_243832317.1">
    <property type="nucleotide sequence ID" value="NZ_SOAN01000011.1"/>
</dbReference>
<gene>
    <name evidence="1" type="ORF">EV640_11125</name>
</gene>
<dbReference type="Proteomes" id="UP000294506">
    <property type="component" value="Unassembled WGS sequence"/>
</dbReference>
<dbReference type="EMBL" id="SOAN01000011">
    <property type="protein sequence ID" value="TDS83020.1"/>
    <property type="molecule type" value="Genomic_DNA"/>
</dbReference>
<dbReference type="InterPro" id="IPR023393">
    <property type="entry name" value="START-like_dom_sf"/>
</dbReference>
<evidence type="ECO:0008006" key="3">
    <source>
        <dbReference type="Google" id="ProtNLM"/>
    </source>
</evidence>
<name>A0A4R7FWB3_9MICC</name>
<evidence type="ECO:0000313" key="2">
    <source>
        <dbReference type="Proteomes" id="UP000294506"/>
    </source>
</evidence>
<dbReference type="SUPFAM" id="SSF55961">
    <property type="entry name" value="Bet v1-like"/>
    <property type="match status" value="1"/>
</dbReference>
<dbReference type="Gene3D" id="3.30.530.20">
    <property type="match status" value="1"/>
</dbReference>
<organism evidence="1 2">
    <name type="scientific">Nesterenkonia aurantiaca</name>
    <dbReference type="NCBI Taxonomy" id="1436010"/>
    <lineage>
        <taxon>Bacteria</taxon>
        <taxon>Bacillati</taxon>
        <taxon>Actinomycetota</taxon>
        <taxon>Actinomycetes</taxon>
        <taxon>Micrococcales</taxon>
        <taxon>Micrococcaceae</taxon>
        <taxon>Nesterenkonia</taxon>
    </lineage>
</organism>